<name>B8EQP2_METSB</name>
<feature type="active site" description="Nucleophile" evidence="1">
    <location>
        <position position="155"/>
    </location>
</feature>
<accession>B8EQP2</accession>
<evidence type="ECO:0000313" key="3">
    <source>
        <dbReference type="EMBL" id="ACK49313.1"/>
    </source>
</evidence>
<feature type="active site" description="Proton donor/acceptor" evidence="1">
    <location>
        <position position="143"/>
    </location>
</feature>
<dbReference type="RefSeq" id="WP_012589383.1">
    <property type="nucleotide sequence ID" value="NC_011666.1"/>
</dbReference>
<dbReference type="AlphaFoldDB" id="B8EQP2"/>
<dbReference type="EMBL" id="CP001280">
    <property type="protein sequence ID" value="ACK49313.1"/>
    <property type="molecule type" value="Genomic_DNA"/>
</dbReference>
<dbReference type="GO" id="GO:0071555">
    <property type="term" value="P:cell wall organization"/>
    <property type="evidence" value="ECO:0007669"/>
    <property type="project" value="UniProtKB-UniRule"/>
</dbReference>
<proteinExistence type="predicted"/>
<dbReference type="OrthoDB" id="9804204at2"/>
<sequence length="179" mass="20001">MKAAPKTSLHLVATRIPGRSPAVGRLQVGSLILPCAIGSAGVRRDKREGDHASPAGSWRLLYGFFRADRRAPRSSALPMRATRPGDGWCDDPASALYNRQVAAPFARSFETLWRDDRLYDIVIVLDYNIHPRRKSRGSAIFLHCARDGLDPTEGCIALRPRDFRRLLPRLSTQTILTIR</sequence>
<dbReference type="Pfam" id="PF03734">
    <property type="entry name" value="YkuD"/>
    <property type="match status" value="1"/>
</dbReference>
<dbReference type="KEGG" id="msl:Msil_0334"/>
<keyword evidence="1" id="KW-0961">Cell wall biogenesis/degradation</keyword>
<keyword evidence="1" id="KW-0133">Cell shape</keyword>
<dbReference type="eggNOG" id="COG3786">
    <property type="taxonomic scope" value="Bacteria"/>
</dbReference>
<dbReference type="CDD" id="cd16913">
    <property type="entry name" value="YkuD_like"/>
    <property type="match status" value="1"/>
</dbReference>
<dbReference type="PROSITE" id="PS52029">
    <property type="entry name" value="LD_TPASE"/>
    <property type="match status" value="1"/>
</dbReference>
<comment type="pathway">
    <text evidence="1">Cell wall biogenesis; peptidoglycan biosynthesis.</text>
</comment>
<dbReference type="InterPro" id="IPR005490">
    <property type="entry name" value="LD_TPept_cat_dom"/>
</dbReference>
<dbReference type="Proteomes" id="UP000002257">
    <property type="component" value="Chromosome"/>
</dbReference>
<keyword evidence="4" id="KW-1185">Reference proteome</keyword>
<evidence type="ECO:0000256" key="1">
    <source>
        <dbReference type="PROSITE-ProRule" id="PRU01373"/>
    </source>
</evidence>
<organism evidence="3 4">
    <name type="scientific">Methylocella silvestris (strain DSM 15510 / CIP 108128 / LMG 27833 / NCIMB 13906 / BL2)</name>
    <dbReference type="NCBI Taxonomy" id="395965"/>
    <lineage>
        <taxon>Bacteria</taxon>
        <taxon>Pseudomonadati</taxon>
        <taxon>Pseudomonadota</taxon>
        <taxon>Alphaproteobacteria</taxon>
        <taxon>Hyphomicrobiales</taxon>
        <taxon>Beijerinckiaceae</taxon>
        <taxon>Methylocella</taxon>
    </lineage>
</organism>
<feature type="domain" description="L,D-TPase catalytic" evidence="2">
    <location>
        <begin position="10"/>
        <end position="179"/>
    </location>
</feature>
<evidence type="ECO:0000313" key="4">
    <source>
        <dbReference type="Proteomes" id="UP000002257"/>
    </source>
</evidence>
<evidence type="ECO:0000259" key="2">
    <source>
        <dbReference type="PROSITE" id="PS52029"/>
    </source>
</evidence>
<protein>
    <recommendedName>
        <fullName evidence="2">L,D-TPase catalytic domain-containing protein</fullName>
    </recommendedName>
</protein>
<dbReference type="GO" id="GO:0009252">
    <property type="term" value="P:peptidoglycan biosynthetic process"/>
    <property type="evidence" value="ECO:0007669"/>
    <property type="project" value="UniProtKB-KW"/>
</dbReference>
<dbReference type="GO" id="GO:0016740">
    <property type="term" value="F:transferase activity"/>
    <property type="evidence" value="ECO:0007669"/>
    <property type="project" value="InterPro"/>
</dbReference>
<dbReference type="HOGENOM" id="CLU_105370_0_0_5"/>
<reference evidence="3 4" key="1">
    <citation type="journal article" date="2010" name="J. Bacteriol.">
        <title>Complete genome sequence of the aerobic facultative methanotroph Methylocella silvestris BL2.</title>
        <authorList>
            <person name="Chen Y."/>
            <person name="Crombie A."/>
            <person name="Rahman M.T."/>
            <person name="Dedysh S.N."/>
            <person name="Liesack W."/>
            <person name="Stott M.B."/>
            <person name="Alam M."/>
            <person name="Theisen A.R."/>
            <person name="Murrell J.C."/>
            <person name="Dunfield P.F."/>
        </authorList>
    </citation>
    <scope>NUCLEOTIDE SEQUENCE [LARGE SCALE GENOMIC DNA]</scope>
    <source>
        <strain evidence="4">DSM 15510 / CIP 108128 / LMG 27833 / NCIMB 13906 / BL2</strain>
    </source>
</reference>
<gene>
    <name evidence="3" type="ordered locus">Msil_0334</name>
</gene>
<dbReference type="PANTHER" id="PTHR38589">
    <property type="entry name" value="BLR0621 PROTEIN"/>
    <property type="match status" value="1"/>
</dbReference>
<dbReference type="GO" id="GO:0008360">
    <property type="term" value="P:regulation of cell shape"/>
    <property type="evidence" value="ECO:0007669"/>
    <property type="project" value="UniProtKB-UniRule"/>
</dbReference>
<keyword evidence="1" id="KW-0573">Peptidoglycan synthesis</keyword>
<dbReference type="PANTHER" id="PTHR38589:SF1">
    <property type="entry name" value="BLR0621 PROTEIN"/>
    <property type="match status" value="1"/>
</dbReference>
<dbReference type="STRING" id="395965.Msil_0334"/>